<feature type="transmembrane region" description="Helical" evidence="1">
    <location>
        <begin position="256"/>
        <end position="275"/>
    </location>
</feature>
<evidence type="ECO:0000256" key="1">
    <source>
        <dbReference type="SAM" id="Phobius"/>
    </source>
</evidence>
<keyword evidence="3" id="KW-1185">Reference proteome</keyword>
<evidence type="ECO:0000313" key="2">
    <source>
        <dbReference type="EMBL" id="AWW42381.1"/>
    </source>
</evidence>
<keyword evidence="1" id="KW-0472">Membrane</keyword>
<sequence>MSGLRGAEWPPLRDLLRAGRTRVHGCVWALLLFPCTWFAILPLLVCYVFARSARTRAHRLFPVRGHRYHDDPEVWRVQKARAWTATVMSLLLLVVYGQPEDFSEAQAQYMMRLAVTPPLLLLSAPAVIVLLFRWASAPARAEMRPRLRAAGRSALWYIGAVTAIPLCLVGITLAERQSYQASGVPWYGTPWITLAATLPMVWLLFFLGFATGPAIRSGFNAADVHPALPALLTGTLVWEFAAISAIAGGASPGPPVIQVLALLGGPASVTAVAWWEIHRLRTRHGVVLRR</sequence>
<dbReference type="KEGG" id="scad:DN051_09935"/>
<feature type="transmembrane region" description="Helical" evidence="1">
    <location>
        <begin position="227"/>
        <end position="250"/>
    </location>
</feature>
<dbReference type="EMBL" id="CP030073">
    <property type="protein sequence ID" value="AWW42381.1"/>
    <property type="molecule type" value="Genomic_DNA"/>
</dbReference>
<keyword evidence="1" id="KW-0812">Transmembrane</keyword>
<name>A0A2Z4JB76_9ACTN</name>
<protein>
    <submittedName>
        <fullName evidence="2">Uncharacterized protein</fullName>
    </submittedName>
</protein>
<feature type="transmembrane region" description="Helical" evidence="1">
    <location>
        <begin position="80"/>
        <end position="97"/>
    </location>
</feature>
<gene>
    <name evidence="2" type="ORF">DN051_09935</name>
</gene>
<feature type="transmembrane region" description="Helical" evidence="1">
    <location>
        <begin position="194"/>
        <end position="215"/>
    </location>
</feature>
<proteinExistence type="predicted"/>
<dbReference type="AlphaFoldDB" id="A0A2Z4JB76"/>
<feature type="transmembrane region" description="Helical" evidence="1">
    <location>
        <begin position="27"/>
        <end position="50"/>
    </location>
</feature>
<feature type="transmembrane region" description="Helical" evidence="1">
    <location>
        <begin position="109"/>
        <end position="134"/>
    </location>
</feature>
<evidence type="ECO:0000313" key="3">
    <source>
        <dbReference type="Proteomes" id="UP000249616"/>
    </source>
</evidence>
<reference evidence="2 3" key="1">
    <citation type="journal article" date="2019" name="Int. J. Syst. Evol. Microbiol.">
        <title>Streptomyces cadmiisoli sp. nov., a novel actinomycete isolated from cadmium-contaminated soil.</title>
        <authorList>
            <person name="Li K."/>
            <person name="Tang X."/>
            <person name="Zhao J."/>
            <person name="Guo Y."/>
            <person name="Tang Y."/>
            <person name="Gao J."/>
        </authorList>
    </citation>
    <scope>NUCLEOTIDE SEQUENCE [LARGE SCALE GENOMIC DNA]</scope>
    <source>
        <strain evidence="2 3">ZFG47</strain>
    </source>
</reference>
<organism evidence="2 3">
    <name type="scientific">Streptomyces cadmiisoli</name>
    <dbReference type="NCBI Taxonomy" id="2184053"/>
    <lineage>
        <taxon>Bacteria</taxon>
        <taxon>Bacillati</taxon>
        <taxon>Actinomycetota</taxon>
        <taxon>Actinomycetes</taxon>
        <taxon>Kitasatosporales</taxon>
        <taxon>Streptomycetaceae</taxon>
        <taxon>Streptomyces</taxon>
        <taxon>Streptomyces aurantiacus group</taxon>
    </lineage>
</organism>
<dbReference type="Proteomes" id="UP000249616">
    <property type="component" value="Chromosome"/>
</dbReference>
<keyword evidence="1" id="KW-1133">Transmembrane helix</keyword>
<feature type="transmembrane region" description="Helical" evidence="1">
    <location>
        <begin position="154"/>
        <end position="174"/>
    </location>
</feature>
<accession>A0A2Z4JB76</accession>